<dbReference type="PANTHER" id="PTHR11102:SF147">
    <property type="entry name" value="SEL1L ADAPTOR SUBUNIT OF ERAD E3 UBIQUITIN LIGASE"/>
    <property type="match status" value="1"/>
</dbReference>
<dbReference type="GO" id="GO:0008800">
    <property type="term" value="F:beta-lactamase activity"/>
    <property type="evidence" value="ECO:0007669"/>
    <property type="project" value="UniProtKB-EC"/>
</dbReference>
<accession>A0A553UIJ6</accession>
<dbReference type="Gene3D" id="1.25.40.10">
    <property type="entry name" value="Tetratricopeptide repeat domain"/>
    <property type="match status" value="3"/>
</dbReference>
<evidence type="ECO:0000256" key="5">
    <source>
        <dbReference type="SAM" id="SignalP"/>
    </source>
</evidence>
<evidence type="ECO:0000313" key="7">
    <source>
        <dbReference type="Proteomes" id="UP000319322"/>
    </source>
</evidence>
<dbReference type="SMART" id="SM00671">
    <property type="entry name" value="SEL1"/>
    <property type="match status" value="8"/>
</dbReference>
<dbReference type="SUPFAM" id="SSF81901">
    <property type="entry name" value="HCP-like"/>
    <property type="match status" value="3"/>
</dbReference>
<dbReference type="InterPro" id="IPR050767">
    <property type="entry name" value="Sel1_AlgK"/>
</dbReference>
<dbReference type="GO" id="GO:0046677">
    <property type="term" value="P:response to antibiotic"/>
    <property type="evidence" value="ECO:0007669"/>
    <property type="project" value="UniProtKB-KW"/>
</dbReference>
<dbReference type="EMBL" id="VKGC01000031">
    <property type="protein sequence ID" value="TSA79986.1"/>
    <property type="molecule type" value="Genomic_DNA"/>
</dbReference>
<dbReference type="Pfam" id="PF08238">
    <property type="entry name" value="Sel1"/>
    <property type="match status" value="8"/>
</dbReference>
<reference evidence="6 7" key="2">
    <citation type="submission" date="2019-07" db="EMBL/GenBank/DDBJ databases">
        <title>Helicobacter labacensis sp. nov., Helicobacter mehlei sp. nov. and Helicobacter vulpis sp. nov., isolated from gastric mucosa of red fox (Vulpis vulpis).</title>
        <authorList>
            <person name="Kusar D."/>
            <person name="Gruntar I."/>
            <person name="Pate M."/>
            <person name="Zajc U."/>
            <person name="Ocepek M."/>
        </authorList>
    </citation>
    <scope>NUCLEOTIDE SEQUENCE [LARGE SCALE GENOMIC DNA]</scope>
    <source>
        <strain evidence="6 7">L8b</strain>
    </source>
</reference>
<feature type="chain" id="PRO_5022020123" description="beta-lactamase" evidence="5">
    <location>
        <begin position="20"/>
        <end position="448"/>
    </location>
</feature>
<reference evidence="7" key="1">
    <citation type="submission" date="2019-07" db="EMBL/GenBank/DDBJ databases">
        <title>Helicobacter labacensis sp. nov., Helicobacter mehlei sp. nov. and Helicobacter vulpis sp. nov., isolated from gastric mucosa of red fox (Vulpis vulpis).</title>
        <authorList>
            <person name="Papic B."/>
        </authorList>
    </citation>
    <scope>NUCLEOTIDE SEQUENCE [LARGE SCALE GENOMIC DNA]</scope>
    <source>
        <strain evidence="7">L8b</strain>
    </source>
</reference>
<protein>
    <recommendedName>
        <fullName evidence="2">beta-lactamase</fullName>
        <ecNumber evidence="2">3.5.2.6</ecNumber>
    </recommendedName>
</protein>
<keyword evidence="5" id="KW-0732">Signal</keyword>
<proteinExistence type="predicted"/>
<organism evidence="6 7">
    <name type="scientific">Helicobacter mehlei</name>
    <dbReference type="NCBI Taxonomy" id="2316080"/>
    <lineage>
        <taxon>Bacteria</taxon>
        <taxon>Pseudomonadati</taxon>
        <taxon>Campylobacterota</taxon>
        <taxon>Epsilonproteobacteria</taxon>
        <taxon>Campylobacterales</taxon>
        <taxon>Helicobacteraceae</taxon>
        <taxon>Helicobacter</taxon>
    </lineage>
</organism>
<dbReference type="InterPro" id="IPR006597">
    <property type="entry name" value="Sel1-like"/>
</dbReference>
<evidence type="ECO:0000313" key="6">
    <source>
        <dbReference type="EMBL" id="TSA79986.1"/>
    </source>
</evidence>
<evidence type="ECO:0000256" key="1">
    <source>
        <dbReference type="ARBA" id="ARBA00001526"/>
    </source>
</evidence>
<dbReference type="AlphaFoldDB" id="A0A553UIJ6"/>
<comment type="catalytic activity">
    <reaction evidence="1">
        <text>a beta-lactam + H2O = a substituted beta-amino acid</text>
        <dbReference type="Rhea" id="RHEA:20401"/>
        <dbReference type="ChEBI" id="CHEBI:15377"/>
        <dbReference type="ChEBI" id="CHEBI:35627"/>
        <dbReference type="ChEBI" id="CHEBI:140347"/>
        <dbReference type="EC" id="3.5.2.6"/>
    </reaction>
</comment>
<keyword evidence="3" id="KW-1015">Disulfide bond</keyword>
<gene>
    <name evidence="6" type="ORF">FNE76_07705</name>
</gene>
<feature type="signal peptide" evidence="5">
    <location>
        <begin position="1"/>
        <end position="19"/>
    </location>
</feature>
<dbReference type="EC" id="3.5.2.6" evidence="2"/>
<dbReference type="InterPro" id="IPR011990">
    <property type="entry name" value="TPR-like_helical_dom_sf"/>
</dbReference>
<reference evidence="6 7" key="3">
    <citation type="submission" date="2019-07" db="EMBL/GenBank/DDBJ databases">
        <authorList>
            <person name="Papic B."/>
        </authorList>
    </citation>
    <scope>NUCLEOTIDE SEQUENCE [LARGE SCALE GENOMIC DNA]</scope>
    <source>
        <strain evidence="6 7">L8b</strain>
    </source>
</reference>
<evidence type="ECO:0000256" key="2">
    <source>
        <dbReference type="ARBA" id="ARBA00012865"/>
    </source>
</evidence>
<comment type="caution">
    <text evidence="6">The sequence shown here is derived from an EMBL/GenBank/DDBJ whole genome shotgun (WGS) entry which is preliminary data.</text>
</comment>
<dbReference type="GO" id="GO:0036503">
    <property type="term" value="P:ERAD pathway"/>
    <property type="evidence" value="ECO:0007669"/>
    <property type="project" value="TreeGrafter"/>
</dbReference>
<dbReference type="Proteomes" id="UP000319322">
    <property type="component" value="Unassembled WGS sequence"/>
</dbReference>
<dbReference type="PANTHER" id="PTHR11102">
    <property type="entry name" value="SEL-1-LIKE PROTEIN"/>
    <property type="match status" value="1"/>
</dbReference>
<name>A0A553UIJ6_9HELI</name>
<evidence type="ECO:0000256" key="4">
    <source>
        <dbReference type="ARBA" id="ARBA00023251"/>
    </source>
</evidence>
<keyword evidence="7" id="KW-1185">Reference proteome</keyword>
<sequence>MMLRKYLIMLFLAVGVLGAQDNTLQQAEAAYKIKNYPKAFRLYKQEAQRGEAQAFYHLGLMYRYGQWVDIDYKKAFNYFKKAGEMGIADAYLELADMVAGGRIAKNAKGEPFACEKALSYANKALELNPKRADIYERVGLLYLRVQWSNHTCSLKDFSQYSQEVQYKQKIFQKGVSYLEKAGEMGDFNAYTTLGYSYAAGDFRFERSFKKAKQYYLKAVAVLEKAGAKGDSQAYNELGLIYQDESSNLSTGTILENRHKAVAYFQKAVAMGNANAYTNMGEYVDENKAMEYYKKAGELGDALGYASLAGMYQGKCEYETFKSCAGAFKKSVEYLTLAGALGDDYSYKELGDTYFYGGLFYRNWEEYQKVPAPPSYTPRIPRDYKKAAHYYQKCADMGNAYCYLSLAKLYKKGLGVPKDAKKARAYEGHGRDVLCVGEDLDDYCEGDGE</sequence>
<keyword evidence="4" id="KW-0046">Antibiotic resistance</keyword>
<evidence type="ECO:0000256" key="3">
    <source>
        <dbReference type="ARBA" id="ARBA00023157"/>
    </source>
</evidence>